<gene>
    <name evidence="1" type="ORF">SLEP1_g46624</name>
</gene>
<sequence>MRMVALRTGLIAFGFDPKENDLAFDHGGSEVEHGDLFYEGRDENKKMVAFERSEAIAVMDWRGGFGRI</sequence>
<evidence type="ECO:0000313" key="2">
    <source>
        <dbReference type="Proteomes" id="UP001054252"/>
    </source>
</evidence>
<comment type="caution">
    <text evidence="1">The sequence shown here is derived from an EMBL/GenBank/DDBJ whole genome shotgun (WGS) entry which is preliminary data.</text>
</comment>
<proteinExistence type="predicted"/>
<reference evidence="1 2" key="1">
    <citation type="journal article" date="2021" name="Commun. Biol.">
        <title>The genome of Shorea leprosula (Dipterocarpaceae) highlights the ecological relevance of drought in aseasonal tropical rainforests.</title>
        <authorList>
            <person name="Ng K.K.S."/>
            <person name="Kobayashi M.J."/>
            <person name="Fawcett J.A."/>
            <person name="Hatakeyama M."/>
            <person name="Paape T."/>
            <person name="Ng C.H."/>
            <person name="Ang C.C."/>
            <person name="Tnah L.H."/>
            <person name="Lee C.T."/>
            <person name="Nishiyama T."/>
            <person name="Sese J."/>
            <person name="O'Brien M.J."/>
            <person name="Copetti D."/>
            <person name="Mohd Noor M.I."/>
            <person name="Ong R.C."/>
            <person name="Putra M."/>
            <person name="Sireger I.Z."/>
            <person name="Indrioko S."/>
            <person name="Kosugi Y."/>
            <person name="Izuno A."/>
            <person name="Isagi Y."/>
            <person name="Lee S.L."/>
            <person name="Shimizu K.K."/>
        </authorList>
    </citation>
    <scope>NUCLEOTIDE SEQUENCE [LARGE SCALE GENOMIC DNA]</scope>
    <source>
        <strain evidence="1">214</strain>
    </source>
</reference>
<keyword evidence="2" id="KW-1185">Reference proteome</keyword>
<evidence type="ECO:0000313" key="1">
    <source>
        <dbReference type="EMBL" id="GKV38745.1"/>
    </source>
</evidence>
<accession>A0AAV5LNS0</accession>
<dbReference type="AlphaFoldDB" id="A0AAV5LNS0"/>
<protein>
    <submittedName>
        <fullName evidence="1">Uncharacterized protein</fullName>
    </submittedName>
</protein>
<organism evidence="1 2">
    <name type="scientific">Rubroshorea leprosula</name>
    <dbReference type="NCBI Taxonomy" id="152421"/>
    <lineage>
        <taxon>Eukaryota</taxon>
        <taxon>Viridiplantae</taxon>
        <taxon>Streptophyta</taxon>
        <taxon>Embryophyta</taxon>
        <taxon>Tracheophyta</taxon>
        <taxon>Spermatophyta</taxon>
        <taxon>Magnoliopsida</taxon>
        <taxon>eudicotyledons</taxon>
        <taxon>Gunneridae</taxon>
        <taxon>Pentapetalae</taxon>
        <taxon>rosids</taxon>
        <taxon>malvids</taxon>
        <taxon>Malvales</taxon>
        <taxon>Dipterocarpaceae</taxon>
        <taxon>Rubroshorea</taxon>
    </lineage>
</organism>
<dbReference type="Proteomes" id="UP001054252">
    <property type="component" value="Unassembled WGS sequence"/>
</dbReference>
<name>A0AAV5LNS0_9ROSI</name>
<dbReference type="EMBL" id="BPVZ01000130">
    <property type="protein sequence ID" value="GKV38745.1"/>
    <property type="molecule type" value="Genomic_DNA"/>
</dbReference>